<evidence type="ECO:0000313" key="3">
    <source>
        <dbReference type="Proteomes" id="UP001284601"/>
    </source>
</evidence>
<sequence>MRQTTLHRRLLAGDQITGTFSPADSELETPGVLSWSAERGADLELADRSDPWPSDFGDIFTVHGQPHDGEALTLLQAQVRRTTDLMRVSHVASGVVALGQHVLPDDRWSHARFWPGRLHEWMPETGLSIDSDEDLRGTTLRWRAPEHRTVTLPDGQVDFVPSASYAWSYSPSWSIETSMSFVAEPTEPLTIHEFRHRFRNPLLAFVIFATDRPDELAHEVYADRADRRSITILRPEHVSLATDWRATTGHFLFGSGDLTDVTASLESWFALWRKTSRSLALLCETIRLGRIYSVPRFLTLYTAAESYWKNTKTPRARWSLRALADRGGVAARLTGATPEALALMGAARNYHAHLDVGNRFSAEEISDQTFQSTRRLHALLQACLMREIGLDTPEIERLLAEHYRAWPVP</sequence>
<dbReference type="InterPro" id="IPR041223">
    <property type="entry name" value="ApeA_NTD"/>
</dbReference>
<dbReference type="Pfam" id="PF18862">
    <property type="entry name" value="ApeA_NTD1"/>
    <property type="match status" value="1"/>
</dbReference>
<evidence type="ECO:0000259" key="1">
    <source>
        <dbReference type="Pfam" id="PF18862"/>
    </source>
</evidence>
<protein>
    <recommendedName>
        <fullName evidence="1">ApeA N-terminal domain-containing protein</fullName>
    </recommendedName>
</protein>
<dbReference type="Proteomes" id="UP001284601">
    <property type="component" value="Unassembled WGS sequence"/>
</dbReference>
<evidence type="ECO:0000313" key="2">
    <source>
        <dbReference type="EMBL" id="MDW5595097.1"/>
    </source>
</evidence>
<feature type="domain" description="ApeA N-terminal" evidence="1">
    <location>
        <begin position="16"/>
        <end position="213"/>
    </location>
</feature>
<gene>
    <name evidence="2" type="ORF">R7226_12160</name>
</gene>
<organism evidence="2 3">
    <name type="scientific">Conexibacter stalactiti</name>
    <dbReference type="NCBI Taxonomy" id="1940611"/>
    <lineage>
        <taxon>Bacteria</taxon>
        <taxon>Bacillati</taxon>
        <taxon>Actinomycetota</taxon>
        <taxon>Thermoleophilia</taxon>
        <taxon>Solirubrobacterales</taxon>
        <taxon>Conexibacteraceae</taxon>
        <taxon>Conexibacter</taxon>
    </lineage>
</organism>
<name>A0ABU4HP71_9ACTN</name>
<dbReference type="RefSeq" id="WP_318597432.1">
    <property type="nucleotide sequence ID" value="NZ_JAWSTH010000027.1"/>
</dbReference>
<comment type="caution">
    <text evidence="2">The sequence shown here is derived from an EMBL/GenBank/DDBJ whole genome shotgun (WGS) entry which is preliminary data.</text>
</comment>
<accession>A0ABU4HP71</accession>
<dbReference type="EMBL" id="JAWSTH010000027">
    <property type="protein sequence ID" value="MDW5595097.1"/>
    <property type="molecule type" value="Genomic_DNA"/>
</dbReference>
<reference evidence="3" key="1">
    <citation type="submission" date="2023-07" db="EMBL/GenBank/DDBJ databases">
        <title>Conexibacter stalactiti sp. nov., isolated from stalactites in a lava cave and emended description of the genus Conexibacter.</title>
        <authorList>
            <person name="Lee S.D."/>
        </authorList>
    </citation>
    <scope>NUCLEOTIDE SEQUENCE [LARGE SCALE GENOMIC DNA]</scope>
    <source>
        <strain evidence="3">KCTC 39840</strain>
    </source>
</reference>
<keyword evidence="3" id="KW-1185">Reference proteome</keyword>
<proteinExistence type="predicted"/>